<dbReference type="EMBL" id="AZBU02000008">
    <property type="protein sequence ID" value="TKR67789.1"/>
    <property type="molecule type" value="Genomic_DNA"/>
</dbReference>
<reference evidence="1 2" key="1">
    <citation type="journal article" date="2015" name="Genome Biol.">
        <title>Comparative genomics of Steinernema reveals deeply conserved gene regulatory networks.</title>
        <authorList>
            <person name="Dillman A.R."/>
            <person name="Macchietto M."/>
            <person name="Porter C.F."/>
            <person name="Rogers A."/>
            <person name="Williams B."/>
            <person name="Antoshechkin I."/>
            <person name="Lee M.M."/>
            <person name="Goodwin Z."/>
            <person name="Lu X."/>
            <person name="Lewis E.E."/>
            <person name="Goodrich-Blair H."/>
            <person name="Stock S.P."/>
            <person name="Adams B.J."/>
            <person name="Sternberg P.W."/>
            <person name="Mortazavi A."/>
        </authorList>
    </citation>
    <scope>NUCLEOTIDE SEQUENCE [LARGE SCALE GENOMIC DNA]</scope>
    <source>
        <strain evidence="1 2">ALL</strain>
    </source>
</reference>
<comment type="caution">
    <text evidence="1">The sequence shown here is derived from an EMBL/GenBank/DDBJ whole genome shotgun (WGS) entry which is preliminary data.</text>
</comment>
<sequence length="108" mass="11714">MEAILIRLSDFGPVNSIKDCAGNSPCNCSPPQASCQDMKLFTAVLAAFLVLVISSEPTANQVAPNAHSFPFSPLVASILCNECNHSNAKFCCCFQQKCCEYFYGTCYN</sequence>
<dbReference type="AlphaFoldDB" id="A0A4U5MF11"/>
<organism evidence="1 2">
    <name type="scientific">Steinernema carpocapsae</name>
    <name type="common">Entomopathogenic nematode</name>
    <dbReference type="NCBI Taxonomy" id="34508"/>
    <lineage>
        <taxon>Eukaryota</taxon>
        <taxon>Metazoa</taxon>
        <taxon>Ecdysozoa</taxon>
        <taxon>Nematoda</taxon>
        <taxon>Chromadorea</taxon>
        <taxon>Rhabditida</taxon>
        <taxon>Tylenchina</taxon>
        <taxon>Panagrolaimomorpha</taxon>
        <taxon>Strongyloidoidea</taxon>
        <taxon>Steinernematidae</taxon>
        <taxon>Steinernema</taxon>
    </lineage>
</organism>
<name>A0A4U5MF11_STECR</name>
<evidence type="ECO:0000313" key="2">
    <source>
        <dbReference type="Proteomes" id="UP000298663"/>
    </source>
</evidence>
<protein>
    <submittedName>
        <fullName evidence="1">Uncharacterized protein</fullName>
    </submittedName>
</protein>
<keyword evidence="2" id="KW-1185">Reference proteome</keyword>
<evidence type="ECO:0000313" key="1">
    <source>
        <dbReference type="EMBL" id="TKR67789.1"/>
    </source>
</evidence>
<gene>
    <name evidence="1" type="ORF">L596_023884</name>
</gene>
<proteinExistence type="predicted"/>
<dbReference type="Proteomes" id="UP000298663">
    <property type="component" value="Unassembled WGS sequence"/>
</dbReference>
<accession>A0A4U5MF11</accession>
<reference evidence="1 2" key="2">
    <citation type="journal article" date="2019" name="G3 (Bethesda)">
        <title>Hybrid Assembly of the Genome of the Entomopathogenic Nematode Steinernema carpocapsae Identifies the X-Chromosome.</title>
        <authorList>
            <person name="Serra L."/>
            <person name="Macchietto M."/>
            <person name="Macias-Munoz A."/>
            <person name="McGill C.J."/>
            <person name="Rodriguez I.M."/>
            <person name="Rodriguez B."/>
            <person name="Murad R."/>
            <person name="Mortazavi A."/>
        </authorList>
    </citation>
    <scope>NUCLEOTIDE SEQUENCE [LARGE SCALE GENOMIC DNA]</scope>
    <source>
        <strain evidence="1 2">ALL</strain>
    </source>
</reference>